<proteinExistence type="inferred from homology"/>
<dbReference type="EMBL" id="BDQX01000430">
    <property type="protein sequence ID" value="GBG11733.1"/>
    <property type="molecule type" value="Genomic_DNA"/>
</dbReference>
<keyword evidence="5" id="KW-1185">Reference proteome</keyword>
<evidence type="ECO:0008006" key="6">
    <source>
        <dbReference type="Google" id="ProtNLM"/>
    </source>
</evidence>
<evidence type="ECO:0000313" key="5">
    <source>
        <dbReference type="Proteomes" id="UP000245202"/>
    </source>
</evidence>
<dbReference type="AlphaFoldDB" id="A0A2R5F4V8"/>
<accession>A0A2R5F4V8</accession>
<dbReference type="PANTHER" id="PTHR43649:SF29">
    <property type="entry name" value="OSMOPROTECTIVE COMPOUNDS-BINDING PROTEIN GGTB"/>
    <property type="match status" value="1"/>
</dbReference>
<reference evidence="4 5" key="1">
    <citation type="submission" date="2017-08" db="EMBL/GenBank/DDBJ databases">
        <title>Substantial Increase in Enzyme Production by Combined Drug-Resistance Mutations in Paenibacillus agaridevorans.</title>
        <authorList>
            <person name="Tanaka Y."/>
            <person name="Funane K."/>
            <person name="Hosaka T."/>
            <person name="Shiwa Y."/>
            <person name="Fujita N."/>
            <person name="Miyazaki T."/>
            <person name="Yoshikawa H."/>
            <person name="Murakami K."/>
            <person name="Kasahara K."/>
            <person name="Inaoka T."/>
            <person name="Hiraga Y."/>
            <person name="Ochi K."/>
        </authorList>
    </citation>
    <scope>NUCLEOTIDE SEQUENCE [LARGE SCALE GENOMIC DNA]</scope>
    <source>
        <strain evidence="4 5">T-3040</strain>
    </source>
</reference>
<dbReference type="Pfam" id="PF01547">
    <property type="entry name" value="SBP_bac_1"/>
    <property type="match status" value="1"/>
</dbReference>
<sequence length="447" mass="49354">MNKKALTLATSLALVGTIVAGCGSDNNSAGGNGNAGTGGGDKDPTVTLRLLTTNPLVGEESIELFEEQNPGIKVNYEYVPTADYSAKFAALAAGGEIPDVFWTQSGFYTDQIKQGLVKDLSEEMKTKNYEGDQVWEETFIPALLDNARNVVKKGLGERDNYDYGVPFTMTTIAVLYDKTIFDQLNITPPATWDEFMANNETLKQAGYTALSMHNNWIDWYPRLFWDQYTRDELTSNPNAFEDGTMSFSSESVKQGLVSFKELWDKGYFPSNGITAELQAMQQMFVQRKLGQFLIAPDKLEYIINNAPKEMSLATYALPGIAGLPSRSLGGSSNVFAVSEKTEHPEEAVRLLKFITSKTHFSEVDALKYSNSGLNNIESEPELEQFLSGFTNAAAGGFSPDILVPTTINTQISTAFKTDLLPNYLFGKISLDEITEQLQKLYEETTKN</sequence>
<name>A0A2R5F4V8_9BACL</name>
<dbReference type="RefSeq" id="WP_181376986.1">
    <property type="nucleotide sequence ID" value="NZ_BDQX01000430.1"/>
</dbReference>
<dbReference type="InterPro" id="IPR050490">
    <property type="entry name" value="Bact_solute-bd_prot1"/>
</dbReference>
<feature type="chain" id="PRO_5039209944" description="ABC transporter substrate-binding protein" evidence="3">
    <location>
        <begin position="21"/>
        <end position="447"/>
    </location>
</feature>
<keyword evidence="3" id="KW-0732">Signal</keyword>
<evidence type="ECO:0000313" key="4">
    <source>
        <dbReference type="EMBL" id="GBG11733.1"/>
    </source>
</evidence>
<dbReference type="PANTHER" id="PTHR43649">
    <property type="entry name" value="ARABINOSE-BINDING PROTEIN-RELATED"/>
    <property type="match status" value="1"/>
</dbReference>
<dbReference type="PROSITE" id="PS51257">
    <property type="entry name" value="PROKAR_LIPOPROTEIN"/>
    <property type="match status" value="1"/>
</dbReference>
<keyword evidence="2" id="KW-0813">Transport</keyword>
<evidence type="ECO:0000256" key="1">
    <source>
        <dbReference type="ARBA" id="ARBA00008520"/>
    </source>
</evidence>
<evidence type="ECO:0000256" key="3">
    <source>
        <dbReference type="SAM" id="SignalP"/>
    </source>
</evidence>
<dbReference type="SUPFAM" id="SSF53850">
    <property type="entry name" value="Periplasmic binding protein-like II"/>
    <property type="match status" value="1"/>
</dbReference>
<comment type="similarity">
    <text evidence="1">Belongs to the bacterial solute-binding protein 1 family.</text>
</comment>
<feature type="signal peptide" evidence="3">
    <location>
        <begin position="1"/>
        <end position="20"/>
    </location>
</feature>
<comment type="caution">
    <text evidence="4">The sequence shown here is derived from an EMBL/GenBank/DDBJ whole genome shotgun (WGS) entry which is preliminary data.</text>
</comment>
<organism evidence="4 5">
    <name type="scientific">Paenibacillus agaridevorans</name>
    <dbReference type="NCBI Taxonomy" id="171404"/>
    <lineage>
        <taxon>Bacteria</taxon>
        <taxon>Bacillati</taxon>
        <taxon>Bacillota</taxon>
        <taxon>Bacilli</taxon>
        <taxon>Bacillales</taxon>
        <taxon>Paenibacillaceae</taxon>
        <taxon>Paenibacillus</taxon>
    </lineage>
</organism>
<dbReference type="Proteomes" id="UP000245202">
    <property type="component" value="Unassembled WGS sequence"/>
</dbReference>
<gene>
    <name evidence="4" type="ORF">PAT3040_06578</name>
</gene>
<dbReference type="InterPro" id="IPR006059">
    <property type="entry name" value="SBP"/>
</dbReference>
<dbReference type="Gene3D" id="3.40.190.10">
    <property type="entry name" value="Periplasmic binding protein-like II"/>
    <property type="match status" value="2"/>
</dbReference>
<evidence type="ECO:0000256" key="2">
    <source>
        <dbReference type="ARBA" id="ARBA00022448"/>
    </source>
</evidence>
<protein>
    <recommendedName>
        <fullName evidence="6">ABC transporter substrate-binding protein</fullName>
    </recommendedName>
</protein>